<comment type="catalytic activity">
    <reaction evidence="1 7">
        <text>a 1,2-diacyl-sn-glycero-3-phospho-(1D-myo-inositol-4,5-bisphosphate) + H2O = 1D-myo-inositol 1,4,5-trisphosphate + a 1,2-diacyl-sn-glycerol + H(+)</text>
        <dbReference type="Rhea" id="RHEA:33179"/>
        <dbReference type="ChEBI" id="CHEBI:15377"/>
        <dbReference type="ChEBI" id="CHEBI:15378"/>
        <dbReference type="ChEBI" id="CHEBI:17815"/>
        <dbReference type="ChEBI" id="CHEBI:58456"/>
        <dbReference type="ChEBI" id="CHEBI:203600"/>
        <dbReference type="EC" id="3.1.4.11"/>
    </reaction>
</comment>
<evidence type="ECO:0000256" key="4">
    <source>
        <dbReference type="ARBA" id="ARBA00023098"/>
    </source>
</evidence>
<sequence length="822" mass="94440">MSKRRLSSPRLFSVKSNDSNSIDDVEFSPLKNKDAHVKIPSIFFEDGMSLLKVSSKSKKRIYFHIDPQTWMFIWNVANKSINPSILPVLNIQKLFTTTTIASKKLQKFTIDDVKKVLYQQEARHFRDELNISQEFENQWITISYFNATKKKMKTLHLIADTEVDAKRFFSTINNLKKLRAQLSDKFYIDLDNMDEEQKELVMMNSTSSPSKPQKEYLSFDDIVKYIARLNINISRNHLRTIFDSLDFKTVVNDVRVINFEEFKEFIALLKRRDDIDHIWDQICGASGASKEMDFRSFKKFISKVQGENFDDETNDKLFYKFCNDTNQWTTESLNQFLLSKYSKPIIEGSHDDDYYNQPLNEYYISSSHNTYLTGRQVADDSSSEGYVKTLQKGCRCVEIDIWDGDNMVTDVEPVVCHGRSFTTSISLRNVLTTIKRYAFVASSFPLILSLEINCSPEAQLQTRNLLLEILGELLVIQPLKGVALLPSPNDLKFKIILKIKKTTPHHLVLTETGSLTSSTASTSFSEDNGSTTSSTSNLSSGKKRKKKQVIDDLSDLAVYVQGQKFRNFSLPESKTFNHCFSLSEKTIDLMLKDETKQKSVDKHNRKFFMRVYPSSMRLRSSNFIPISYWTHGVQMAATNWQTYDLGQQINEALFDGKDKVGYFLKPKDFRKPLVKHTMRNILHLEEKRIKFNITIISAHQLPKPKNKDTVGINPFVKLDVIGARDIHYDNGSAVNQTSIVAENGFNPTWNESFSGTMVANQLLFLKLSLRTMVSKDNDLLLGVFVCRLENLKGGYRYLPLNDALGEELIYSSLLVHIAYDKA</sequence>
<dbReference type="FunFam" id="3.20.20.190:FF:000039">
    <property type="entry name" value="Phosphoinositide phospholipase C"/>
    <property type="match status" value="1"/>
</dbReference>
<reference evidence="11 12" key="1">
    <citation type="journal article" date="2011" name="Proc. Natl. Acad. Sci. U.S.A.">
        <title>Comparative genomics of xylose-fermenting fungi for enhanced biofuel production.</title>
        <authorList>
            <person name="Wohlbach D.J."/>
            <person name="Kuo A."/>
            <person name="Sato T.K."/>
            <person name="Potts K.M."/>
            <person name="Salamov A.A."/>
            <person name="LaButti K.M."/>
            <person name="Sun H."/>
            <person name="Clum A."/>
            <person name="Pangilinan J.L."/>
            <person name="Lindquist E.A."/>
            <person name="Lucas S."/>
            <person name="Lapidus A."/>
            <person name="Jin M."/>
            <person name="Gunawan C."/>
            <person name="Balan V."/>
            <person name="Dale B.E."/>
            <person name="Jeffries T.W."/>
            <person name="Zinkel R."/>
            <person name="Barry K.W."/>
            <person name="Grigoriev I.V."/>
            <person name="Gasch A.P."/>
        </authorList>
    </citation>
    <scope>NUCLEOTIDE SEQUENCE [LARGE SCALE GENOMIC DNA]</scope>
    <source>
        <strain evidence="12">ATCC 10573 / BCRC 21748 / CBS 615 / JCM 9827 / NBRC 10315 / NRRL Y-1498 / VKM Y-70</strain>
    </source>
</reference>
<evidence type="ECO:0000256" key="3">
    <source>
        <dbReference type="ARBA" id="ARBA00022963"/>
    </source>
</evidence>
<dbReference type="PANTHER" id="PTHR10336:SF36">
    <property type="entry name" value="1-PHOSPHATIDYLINOSITOL 4,5-BISPHOSPHATE PHOSPHODIESTERASE BETA-4"/>
    <property type="match status" value="1"/>
</dbReference>
<protein>
    <recommendedName>
        <fullName evidence="7">Phosphoinositide phospholipase C</fullName>
        <ecNumber evidence="7">3.1.4.11</ecNumber>
    </recommendedName>
</protein>
<dbReference type="SMART" id="SM00239">
    <property type="entry name" value="C2"/>
    <property type="match status" value="1"/>
</dbReference>
<dbReference type="KEGG" id="cten:18245794"/>
<keyword evidence="4 7" id="KW-0443">Lipid metabolism</keyword>
<dbReference type="SUPFAM" id="SSF51695">
    <property type="entry name" value="PLC-like phosphodiesterases"/>
    <property type="match status" value="1"/>
</dbReference>
<dbReference type="AlphaFoldDB" id="G3B2Z3"/>
<dbReference type="eggNOG" id="KOG0169">
    <property type="taxonomic scope" value="Eukaryota"/>
</dbReference>
<dbReference type="InterPro" id="IPR011992">
    <property type="entry name" value="EF-hand-dom_pair"/>
</dbReference>
<dbReference type="GO" id="GO:0051209">
    <property type="term" value="P:release of sequestered calcium ion into cytosol"/>
    <property type="evidence" value="ECO:0007669"/>
    <property type="project" value="TreeGrafter"/>
</dbReference>
<dbReference type="Gene3D" id="3.20.20.190">
    <property type="entry name" value="Phosphatidylinositol (PI) phosphodiesterase"/>
    <property type="match status" value="1"/>
</dbReference>
<dbReference type="SMART" id="SM00148">
    <property type="entry name" value="PLCXc"/>
    <property type="match status" value="1"/>
</dbReference>
<evidence type="ECO:0000313" key="11">
    <source>
        <dbReference type="EMBL" id="EGV64040.1"/>
    </source>
</evidence>
<evidence type="ECO:0000256" key="1">
    <source>
        <dbReference type="ARBA" id="ARBA00001195"/>
    </source>
</evidence>
<dbReference type="InterPro" id="IPR017946">
    <property type="entry name" value="PLC-like_Pdiesterase_TIM-brl"/>
</dbReference>
<dbReference type="PROSITE" id="PS50008">
    <property type="entry name" value="PIPLC_Y_DOMAIN"/>
    <property type="match status" value="1"/>
</dbReference>
<dbReference type="STRING" id="590646.G3B2Z3"/>
<dbReference type="PROSITE" id="PS50007">
    <property type="entry name" value="PIPLC_X_DOMAIN"/>
    <property type="match status" value="1"/>
</dbReference>
<dbReference type="CDD" id="cd13360">
    <property type="entry name" value="PH_PLC_fungal"/>
    <property type="match status" value="1"/>
</dbReference>
<dbReference type="PRINTS" id="PR00390">
    <property type="entry name" value="PHPHLIPASEC"/>
</dbReference>
<dbReference type="EMBL" id="GL996521">
    <property type="protein sequence ID" value="EGV64040.1"/>
    <property type="molecule type" value="Genomic_DNA"/>
</dbReference>
<comment type="function">
    <text evidence="6">The production of the second messenger molecules diacylglycerol (DAG) and inositol 1,4,5-trisphosphate (IP3) is mediated by activated phosphatidylinositol-specific phospholipase C enzymes.</text>
</comment>
<dbReference type="Pfam" id="PF00387">
    <property type="entry name" value="PI-PLC-Y"/>
    <property type="match status" value="1"/>
</dbReference>
<feature type="domain" description="PI-PLC Y-box" evidence="10">
    <location>
        <begin position="553"/>
        <end position="670"/>
    </location>
</feature>
<feature type="region of interest" description="Disordered" evidence="8">
    <location>
        <begin position="517"/>
        <end position="543"/>
    </location>
</feature>
<dbReference type="Gene3D" id="2.60.40.150">
    <property type="entry name" value="C2 domain"/>
    <property type="match status" value="1"/>
</dbReference>
<dbReference type="InterPro" id="IPR000008">
    <property type="entry name" value="C2_dom"/>
</dbReference>
<evidence type="ECO:0000256" key="8">
    <source>
        <dbReference type="SAM" id="MobiDB-lite"/>
    </source>
</evidence>
<keyword evidence="2 7" id="KW-0378">Hydrolase</keyword>
<dbReference type="CDD" id="cd08598">
    <property type="entry name" value="PI-PLC1c_yeast"/>
    <property type="match status" value="1"/>
</dbReference>
<evidence type="ECO:0000256" key="6">
    <source>
        <dbReference type="ARBA" id="ARBA00059664"/>
    </source>
</evidence>
<evidence type="ECO:0000256" key="7">
    <source>
        <dbReference type="RuleBase" id="RU361133"/>
    </source>
</evidence>
<dbReference type="GO" id="GO:0004435">
    <property type="term" value="F:phosphatidylinositol-4,5-bisphosphate phospholipase C activity"/>
    <property type="evidence" value="ECO:0007669"/>
    <property type="project" value="UniProtKB-EC"/>
</dbReference>
<proteinExistence type="predicted"/>
<keyword evidence="12" id="KW-1185">Reference proteome</keyword>
<accession>G3B2Z3</accession>
<evidence type="ECO:0000313" key="12">
    <source>
        <dbReference type="Proteomes" id="UP000000707"/>
    </source>
</evidence>
<evidence type="ECO:0000256" key="2">
    <source>
        <dbReference type="ARBA" id="ARBA00022801"/>
    </source>
</evidence>
<dbReference type="SUPFAM" id="SSF49562">
    <property type="entry name" value="C2 domain (Calcium/lipid-binding domain, CaLB)"/>
    <property type="match status" value="1"/>
</dbReference>
<feature type="domain" description="C2" evidence="9">
    <location>
        <begin position="668"/>
        <end position="802"/>
    </location>
</feature>
<evidence type="ECO:0000256" key="5">
    <source>
        <dbReference type="ARBA" id="ARBA00023224"/>
    </source>
</evidence>
<evidence type="ECO:0000259" key="9">
    <source>
        <dbReference type="PROSITE" id="PS50004"/>
    </source>
</evidence>
<organism evidence="12">
    <name type="scientific">Candida tenuis (strain ATCC 10573 / BCRC 21748 / CBS 615 / JCM 9827 / NBRC 10315 / NRRL Y-1498 / VKM Y-70)</name>
    <name type="common">Yeast</name>
    <name type="synonym">Yamadazyma tenuis</name>
    <dbReference type="NCBI Taxonomy" id="590646"/>
    <lineage>
        <taxon>Eukaryota</taxon>
        <taxon>Fungi</taxon>
        <taxon>Dikarya</taxon>
        <taxon>Ascomycota</taxon>
        <taxon>Saccharomycotina</taxon>
        <taxon>Pichiomycetes</taxon>
        <taxon>Debaryomycetaceae</taxon>
        <taxon>Yamadazyma</taxon>
    </lineage>
</organism>
<name>G3B2Z3_CANTC</name>
<dbReference type="CDD" id="cd00275">
    <property type="entry name" value="C2_PLC_like"/>
    <property type="match status" value="1"/>
</dbReference>
<dbReference type="InterPro" id="IPR037755">
    <property type="entry name" value="Plc1_PH"/>
</dbReference>
<dbReference type="InterPro" id="IPR035892">
    <property type="entry name" value="C2_domain_sf"/>
</dbReference>
<dbReference type="InterPro" id="IPR001711">
    <property type="entry name" value="PLipase_C_Pinositol-sp_Y"/>
</dbReference>
<dbReference type="Gene3D" id="1.10.238.10">
    <property type="entry name" value="EF-hand"/>
    <property type="match status" value="1"/>
</dbReference>
<dbReference type="Pfam" id="PF00388">
    <property type="entry name" value="PI-PLC-X"/>
    <property type="match status" value="1"/>
</dbReference>
<dbReference type="CDD" id="cd16207">
    <property type="entry name" value="EFh_ScPlc1p_like"/>
    <property type="match status" value="1"/>
</dbReference>
<dbReference type="GeneID" id="18245794"/>
<dbReference type="InterPro" id="IPR001192">
    <property type="entry name" value="PI-PLC_fam"/>
</dbReference>
<dbReference type="GO" id="GO:0048015">
    <property type="term" value="P:phosphatidylinositol-mediated signaling"/>
    <property type="evidence" value="ECO:0007669"/>
    <property type="project" value="TreeGrafter"/>
</dbReference>
<dbReference type="GO" id="GO:0016042">
    <property type="term" value="P:lipid catabolic process"/>
    <property type="evidence" value="ECO:0007669"/>
    <property type="project" value="UniProtKB-KW"/>
</dbReference>
<evidence type="ECO:0000259" key="10">
    <source>
        <dbReference type="PROSITE" id="PS50008"/>
    </source>
</evidence>
<dbReference type="EC" id="3.1.4.11" evidence="7"/>
<dbReference type="PROSITE" id="PS50004">
    <property type="entry name" value="C2"/>
    <property type="match status" value="1"/>
</dbReference>
<dbReference type="PANTHER" id="PTHR10336">
    <property type="entry name" value="PHOSPHOINOSITIDE-SPECIFIC PHOSPHOLIPASE C FAMILY PROTEIN"/>
    <property type="match status" value="1"/>
</dbReference>
<dbReference type="Gene3D" id="2.30.29.30">
    <property type="entry name" value="Pleckstrin-homology domain (PH domain)/Phosphotyrosine-binding domain (PTB)"/>
    <property type="match status" value="1"/>
</dbReference>
<feature type="compositionally biased region" description="Low complexity" evidence="8">
    <location>
        <begin position="517"/>
        <end position="540"/>
    </location>
</feature>
<gene>
    <name evidence="11" type="ORF">CANTEDRAFT_105288</name>
</gene>
<dbReference type="Pfam" id="PF00168">
    <property type="entry name" value="C2"/>
    <property type="match status" value="1"/>
</dbReference>
<dbReference type="Proteomes" id="UP000000707">
    <property type="component" value="Unassembled WGS sequence"/>
</dbReference>
<dbReference type="InterPro" id="IPR011993">
    <property type="entry name" value="PH-like_dom_sf"/>
</dbReference>
<keyword evidence="3 7" id="KW-0442">Lipid degradation</keyword>
<dbReference type="HOGENOM" id="CLU_002738_1_2_1"/>
<dbReference type="InterPro" id="IPR000909">
    <property type="entry name" value="PLipase_C_PInositol-sp_X_dom"/>
</dbReference>
<dbReference type="SUPFAM" id="SSF47473">
    <property type="entry name" value="EF-hand"/>
    <property type="match status" value="1"/>
</dbReference>
<keyword evidence="5" id="KW-0807">Transducer</keyword>
<dbReference type="OrthoDB" id="269822at2759"/>
<dbReference type="SUPFAM" id="SSF50729">
    <property type="entry name" value="PH domain-like"/>
    <property type="match status" value="1"/>
</dbReference>
<dbReference type="SMART" id="SM00149">
    <property type="entry name" value="PLCYc"/>
    <property type="match status" value="1"/>
</dbReference>